<proteinExistence type="predicted"/>
<evidence type="ECO:0000313" key="9">
    <source>
        <dbReference type="Proteomes" id="UP000016608"/>
    </source>
</evidence>
<dbReference type="InterPro" id="IPR036259">
    <property type="entry name" value="MFS_trans_sf"/>
</dbReference>
<feature type="domain" description="Major facilitator superfamily (MFS) profile" evidence="7">
    <location>
        <begin position="237"/>
        <end position="431"/>
    </location>
</feature>
<dbReference type="GO" id="GO:0005886">
    <property type="term" value="C:plasma membrane"/>
    <property type="evidence" value="ECO:0007669"/>
    <property type="project" value="UniProtKB-SubCell"/>
</dbReference>
<keyword evidence="5 6" id="KW-0472">Membrane</keyword>
<evidence type="ECO:0000259" key="7">
    <source>
        <dbReference type="PROSITE" id="PS50850"/>
    </source>
</evidence>
<accession>U2PJK0</accession>
<dbReference type="InterPro" id="IPR050327">
    <property type="entry name" value="Proton-linked_MCT"/>
</dbReference>
<keyword evidence="2" id="KW-0813">Transport</keyword>
<dbReference type="SUPFAM" id="SSF103473">
    <property type="entry name" value="MFS general substrate transporter"/>
    <property type="match status" value="1"/>
</dbReference>
<dbReference type="RefSeq" id="WP_021737758.1">
    <property type="nucleotide sequence ID" value="NZ_KI271082.1"/>
</dbReference>
<name>U2PJK0_EUBRA</name>
<dbReference type="Proteomes" id="UP000016608">
    <property type="component" value="Unassembled WGS sequence"/>
</dbReference>
<dbReference type="GeneID" id="42785358"/>
<dbReference type="AlphaFoldDB" id="U2PJK0"/>
<feature type="transmembrane region" description="Helical" evidence="6">
    <location>
        <begin position="395"/>
        <end position="413"/>
    </location>
</feature>
<feature type="transmembrane region" description="Helical" evidence="6">
    <location>
        <begin position="236"/>
        <end position="256"/>
    </location>
</feature>
<comment type="subcellular location">
    <subcellularLocation>
        <location evidence="1">Cell membrane</location>
        <topology evidence="1">Multi-pass membrane protein</topology>
    </subcellularLocation>
</comment>
<dbReference type="Pfam" id="PF07690">
    <property type="entry name" value="MFS_1"/>
    <property type="match status" value="1"/>
</dbReference>
<feature type="transmembrane region" description="Helical" evidence="6">
    <location>
        <begin position="268"/>
        <end position="291"/>
    </location>
</feature>
<feature type="transmembrane region" description="Helical" evidence="6">
    <location>
        <begin position="104"/>
        <end position="121"/>
    </location>
</feature>
<feature type="transmembrane region" description="Helical" evidence="6">
    <location>
        <begin position="327"/>
        <end position="348"/>
    </location>
</feature>
<dbReference type="HOGENOM" id="CLU_001265_59_9_9"/>
<dbReference type="InterPro" id="IPR011701">
    <property type="entry name" value="MFS"/>
</dbReference>
<gene>
    <name evidence="8" type="ORF">HMPREF0373_00551</name>
</gene>
<evidence type="ECO:0000256" key="2">
    <source>
        <dbReference type="ARBA" id="ARBA00022448"/>
    </source>
</evidence>
<dbReference type="GO" id="GO:0022857">
    <property type="term" value="F:transmembrane transporter activity"/>
    <property type="evidence" value="ECO:0007669"/>
    <property type="project" value="InterPro"/>
</dbReference>
<keyword evidence="3 6" id="KW-0812">Transmembrane</keyword>
<feature type="transmembrane region" description="Helical" evidence="6">
    <location>
        <begin position="303"/>
        <end position="321"/>
    </location>
</feature>
<evidence type="ECO:0000256" key="1">
    <source>
        <dbReference type="ARBA" id="ARBA00004651"/>
    </source>
</evidence>
<sequence>MKKKEKHSFGIKGWWTIIFCGLLYYMMTGTSADGLNVMVPGFCELKGWDYSTLLSFSTIAGLVGMIIAFLTARLITKKGAKFVIVLSCIIAGAAFILYGYSSSMAMYLVTICFACGFAYVYSFQATGPVIAKWFPRKRGIVMGYVTAFMPLASATFLYLLNWLIATFGFQNGIAITGIMTIVLGIIGMFSIKNTPEEAGMLPDNMPMTEEAKKALKEESENYVSPWTAKKLLKNKVVWCIACAYGFMMLANTGVISQLVPRITVDKGYTAGMATVMFSVASLCGIVLSIAWGWLDTKIGTKKASFVMLIWFIISVVMNLIPNNTITLWISIVMIGGDLGGTANFLVSMTTRIFGRRDFDAAYGIIYPIFSVIRTMAFAFVGFFTKYVNDIFGQKYAGAYIGLIIACVISMIFVSQIDYDKFLGHDILRETE</sequence>
<dbReference type="PATRIC" id="fig|1256908.3.peg.502"/>
<dbReference type="eggNOG" id="COG2271">
    <property type="taxonomic scope" value="Bacteria"/>
</dbReference>
<feature type="transmembrane region" description="Helical" evidence="6">
    <location>
        <begin position="360"/>
        <end position="383"/>
    </location>
</feature>
<feature type="transmembrane region" description="Helical" evidence="6">
    <location>
        <begin position="172"/>
        <end position="191"/>
    </location>
</feature>
<protein>
    <submittedName>
        <fullName evidence="8">Transporter, major facilitator family protein</fullName>
    </submittedName>
</protein>
<keyword evidence="4 6" id="KW-1133">Transmembrane helix</keyword>
<comment type="caution">
    <text evidence="8">The sequence shown here is derived from an EMBL/GenBank/DDBJ whole genome shotgun (WGS) entry which is preliminary data.</text>
</comment>
<feature type="transmembrane region" description="Helical" evidence="6">
    <location>
        <begin position="9"/>
        <end position="27"/>
    </location>
</feature>
<evidence type="ECO:0000256" key="6">
    <source>
        <dbReference type="SAM" id="Phobius"/>
    </source>
</evidence>
<evidence type="ECO:0000256" key="5">
    <source>
        <dbReference type="ARBA" id="ARBA00023136"/>
    </source>
</evidence>
<keyword evidence="9" id="KW-1185">Reference proteome</keyword>
<dbReference type="PANTHER" id="PTHR11360">
    <property type="entry name" value="MONOCARBOXYLATE TRANSPORTER"/>
    <property type="match status" value="1"/>
</dbReference>
<evidence type="ECO:0000313" key="8">
    <source>
        <dbReference type="EMBL" id="ERK50730.1"/>
    </source>
</evidence>
<dbReference type="InterPro" id="IPR020846">
    <property type="entry name" value="MFS_dom"/>
</dbReference>
<dbReference type="PROSITE" id="PS50850">
    <property type="entry name" value="MFS"/>
    <property type="match status" value="1"/>
</dbReference>
<feature type="transmembrane region" description="Helical" evidence="6">
    <location>
        <begin position="47"/>
        <end position="70"/>
    </location>
</feature>
<feature type="transmembrane region" description="Helical" evidence="6">
    <location>
        <begin position="141"/>
        <end position="160"/>
    </location>
</feature>
<organism evidence="8 9">
    <name type="scientific">Eubacterium ramulus ATCC 29099</name>
    <dbReference type="NCBI Taxonomy" id="1256908"/>
    <lineage>
        <taxon>Bacteria</taxon>
        <taxon>Bacillati</taxon>
        <taxon>Bacillota</taxon>
        <taxon>Clostridia</taxon>
        <taxon>Eubacteriales</taxon>
        <taxon>Eubacteriaceae</taxon>
        <taxon>Eubacterium</taxon>
    </lineage>
</organism>
<evidence type="ECO:0000256" key="3">
    <source>
        <dbReference type="ARBA" id="ARBA00022692"/>
    </source>
</evidence>
<reference evidence="8 9" key="1">
    <citation type="submission" date="2013-06" db="EMBL/GenBank/DDBJ databases">
        <authorList>
            <person name="Weinstock G."/>
            <person name="Sodergren E."/>
            <person name="Lobos E.A."/>
            <person name="Fulton L."/>
            <person name="Fulton R."/>
            <person name="Courtney L."/>
            <person name="Fronick C."/>
            <person name="O'Laughlin M."/>
            <person name="Godfrey J."/>
            <person name="Wilson R.M."/>
            <person name="Miner T."/>
            <person name="Farmer C."/>
            <person name="Delehaunty K."/>
            <person name="Cordes M."/>
            <person name="Minx P."/>
            <person name="Tomlinson C."/>
            <person name="Chen J."/>
            <person name="Wollam A."/>
            <person name="Pepin K.H."/>
            <person name="Bhonagiri V."/>
            <person name="Zhang X."/>
            <person name="Warren W."/>
            <person name="Mitreva M."/>
            <person name="Mardis E.R."/>
            <person name="Wilson R.K."/>
        </authorList>
    </citation>
    <scope>NUCLEOTIDE SEQUENCE [LARGE SCALE GENOMIC DNA]</scope>
    <source>
        <strain evidence="8 9">ATCC 29099</strain>
    </source>
</reference>
<dbReference type="Gene3D" id="1.20.1250.20">
    <property type="entry name" value="MFS general substrate transporter like domains"/>
    <property type="match status" value="2"/>
</dbReference>
<dbReference type="EMBL" id="AWVJ01000042">
    <property type="protein sequence ID" value="ERK50730.1"/>
    <property type="molecule type" value="Genomic_DNA"/>
</dbReference>
<feature type="transmembrane region" description="Helical" evidence="6">
    <location>
        <begin position="82"/>
        <end position="98"/>
    </location>
</feature>
<evidence type="ECO:0000256" key="4">
    <source>
        <dbReference type="ARBA" id="ARBA00022989"/>
    </source>
</evidence>